<dbReference type="PANTHER" id="PTHR34199:SF2">
    <property type="entry name" value="NUMOD3 MOTIF FAMILY PROTEIN, EXPRESSED"/>
    <property type="match status" value="1"/>
</dbReference>
<organism evidence="1 2">
    <name type="scientific">Crotalaria pallida</name>
    <name type="common">Smooth rattlebox</name>
    <name type="synonym">Crotalaria striata</name>
    <dbReference type="NCBI Taxonomy" id="3830"/>
    <lineage>
        <taxon>Eukaryota</taxon>
        <taxon>Viridiplantae</taxon>
        <taxon>Streptophyta</taxon>
        <taxon>Embryophyta</taxon>
        <taxon>Tracheophyta</taxon>
        <taxon>Spermatophyta</taxon>
        <taxon>Magnoliopsida</taxon>
        <taxon>eudicotyledons</taxon>
        <taxon>Gunneridae</taxon>
        <taxon>Pentapetalae</taxon>
        <taxon>rosids</taxon>
        <taxon>fabids</taxon>
        <taxon>Fabales</taxon>
        <taxon>Fabaceae</taxon>
        <taxon>Papilionoideae</taxon>
        <taxon>50 kb inversion clade</taxon>
        <taxon>genistoids sensu lato</taxon>
        <taxon>core genistoids</taxon>
        <taxon>Crotalarieae</taxon>
        <taxon>Crotalaria</taxon>
    </lineage>
</organism>
<name>A0AAN9I518_CROPI</name>
<dbReference type="PANTHER" id="PTHR34199">
    <property type="entry name" value="NUMOD3 MOTIF FAMILY PROTEIN, EXPRESSED"/>
    <property type="match status" value="1"/>
</dbReference>
<sequence>MMPCLGLQEGVQETCCLEWQNLIAKASSQGNFGQEELQWNSYETLNEQLKLEWLAIVKKREKMPRELGNRRAPKTLEHRRKIAEAISAKWADPVSVYVNASRLYGSYRSQMFHTSWLLHLVT</sequence>
<dbReference type="Proteomes" id="UP001372338">
    <property type="component" value="Unassembled WGS sequence"/>
</dbReference>
<proteinExistence type="predicted"/>
<gene>
    <name evidence="1" type="ORF">RIF29_20437</name>
</gene>
<dbReference type="AlphaFoldDB" id="A0AAN9I518"/>
<evidence type="ECO:0000313" key="2">
    <source>
        <dbReference type="Proteomes" id="UP001372338"/>
    </source>
</evidence>
<comment type="caution">
    <text evidence="1">The sequence shown here is derived from an EMBL/GenBank/DDBJ whole genome shotgun (WGS) entry which is preliminary data.</text>
</comment>
<protein>
    <submittedName>
        <fullName evidence="1">Uncharacterized protein</fullName>
    </submittedName>
</protein>
<dbReference type="EMBL" id="JAYWIO010000004">
    <property type="protein sequence ID" value="KAK7267758.1"/>
    <property type="molecule type" value="Genomic_DNA"/>
</dbReference>
<accession>A0AAN9I518</accession>
<reference evidence="1 2" key="1">
    <citation type="submission" date="2024-01" db="EMBL/GenBank/DDBJ databases">
        <title>The genomes of 5 underutilized Papilionoideae crops provide insights into root nodulation and disease resistanc.</title>
        <authorList>
            <person name="Yuan L."/>
        </authorList>
    </citation>
    <scope>NUCLEOTIDE SEQUENCE [LARGE SCALE GENOMIC DNA]</scope>
    <source>
        <strain evidence="1">ZHUSHIDOU_FW_LH</strain>
        <tissue evidence="1">Leaf</tissue>
    </source>
</reference>
<keyword evidence="2" id="KW-1185">Reference proteome</keyword>
<evidence type="ECO:0000313" key="1">
    <source>
        <dbReference type="EMBL" id="KAK7267758.1"/>
    </source>
</evidence>